<dbReference type="EMBL" id="CP048222">
    <property type="protein sequence ID" value="QHT69052.1"/>
    <property type="molecule type" value="Genomic_DNA"/>
</dbReference>
<feature type="chain" id="PRO_5025447823" evidence="1">
    <location>
        <begin position="20"/>
        <end position="431"/>
    </location>
</feature>
<keyword evidence="4" id="KW-1185">Reference proteome</keyword>
<name>A0A6C0GN71_9BACT</name>
<dbReference type="SUPFAM" id="SSF53187">
    <property type="entry name" value="Zn-dependent exopeptidases"/>
    <property type="match status" value="1"/>
</dbReference>
<dbReference type="GO" id="GO:0008235">
    <property type="term" value="F:metalloexopeptidase activity"/>
    <property type="evidence" value="ECO:0007669"/>
    <property type="project" value="InterPro"/>
</dbReference>
<keyword evidence="3" id="KW-0378">Hydrolase</keyword>
<accession>A0A6C0GN71</accession>
<evidence type="ECO:0000259" key="2">
    <source>
        <dbReference type="Pfam" id="PF04389"/>
    </source>
</evidence>
<dbReference type="PANTHER" id="PTHR12147:SF26">
    <property type="entry name" value="PEPTIDASE M28 DOMAIN-CONTAINING PROTEIN"/>
    <property type="match status" value="1"/>
</dbReference>
<dbReference type="RefSeq" id="WP_162445047.1">
    <property type="nucleotide sequence ID" value="NZ_CP048222.1"/>
</dbReference>
<evidence type="ECO:0000256" key="1">
    <source>
        <dbReference type="SAM" id="SignalP"/>
    </source>
</evidence>
<dbReference type="Proteomes" id="UP000480178">
    <property type="component" value="Chromosome"/>
</dbReference>
<keyword evidence="1" id="KW-0732">Signal</keyword>
<dbReference type="PANTHER" id="PTHR12147">
    <property type="entry name" value="METALLOPEPTIDASE M28 FAMILY MEMBER"/>
    <property type="match status" value="1"/>
</dbReference>
<dbReference type="InterPro" id="IPR007484">
    <property type="entry name" value="Peptidase_M28"/>
</dbReference>
<feature type="signal peptide" evidence="1">
    <location>
        <begin position="1"/>
        <end position="19"/>
    </location>
</feature>
<sequence length="431" mass="47749">MKKLIQLICCLLISVPVFSQKSGIEQAYVDRIIKTLSADDMQGRKSFEPGADKAADFIEEEFKKIGLKPLDGLTGYKQTFNVYRVKPGETTVQVNGQTVTSDKVFVITGQPQIQWQQSSDANVILVRAEDSFSQIASDLMKARKNTLLLIDETHQKIFNQYRNYFSKGNISLEQAGDGSLVFAMFPPVENPSFQVKASNVVETLKLSNVVGMIPGKDKKEEMVIFSAHYDHIGILKPVNGDSIANGADDDASGTTAVLALASYFKKQKNKGRTLIFVAFTAEEVGGYGSQYFSKQLNPDKVVAMFNMEMIGKPSKFGPNTAWVTGYEKTDFGKILQQNLQGTQFTFHPDPYPEQNLFYRSDNATLARLGVPAHSISSDQIDIDKLYHSVDDEYESLDIANMTQIIKAIAQSARSIISGKDTPTRVNASELK</sequence>
<protein>
    <submittedName>
        <fullName evidence="3">M20/M25/M40 family metallo-hydrolase</fullName>
    </submittedName>
</protein>
<organism evidence="3 4">
    <name type="scientific">Rhodocytophaga rosea</name>
    <dbReference type="NCBI Taxonomy" id="2704465"/>
    <lineage>
        <taxon>Bacteria</taxon>
        <taxon>Pseudomonadati</taxon>
        <taxon>Bacteroidota</taxon>
        <taxon>Cytophagia</taxon>
        <taxon>Cytophagales</taxon>
        <taxon>Rhodocytophagaceae</taxon>
        <taxon>Rhodocytophaga</taxon>
    </lineage>
</organism>
<dbReference type="Pfam" id="PF04389">
    <property type="entry name" value="Peptidase_M28"/>
    <property type="match status" value="1"/>
</dbReference>
<evidence type="ECO:0000313" key="3">
    <source>
        <dbReference type="EMBL" id="QHT69052.1"/>
    </source>
</evidence>
<evidence type="ECO:0000313" key="4">
    <source>
        <dbReference type="Proteomes" id="UP000480178"/>
    </source>
</evidence>
<dbReference type="GO" id="GO:0006508">
    <property type="term" value="P:proteolysis"/>
    <property type="evidence" value="ECO:0007669"/>
    <property type="project" value="InterPro"/>
</dbReference>
<dbReference type="InterPro" id="IPR045175">
    <property type="entry name" value="M28_fam"/>
</dbReference>
<feature type="domain" description="Peptidase M28" evidence="2">
    <location>
        <begin position="208"/>
        <end position="410"/>
    </location>
</feature>
<dbReference type="Gene3D" id="3.40.630.10">
    <property type="entry name" value="Zn peptidases"/>
    <property type="match status" value="2"/>
</dbReference>
<dbReference type="KEGG" id="rhoz:GXP67_21595"/>
<proteinExistence type="predicted"/>
<dbReference type="AlphaFoldDB" id="A0A6C0GN71"/>
<reference evidence="3 4" key="1">
    <citation type="submission" date="2020-01" db="EMBL/GenBank/DDBJ databases">
        <authorList>
            <person name="Kim M.K."/>
        </authorList>
    </citation>
    <scope>NUCLEOTIDE SEQUENCE [LARGE SCALE GENOMIC DNA]</scope>
    <source>
        <strain evidence="3 4">172606-1</strain>
    </source>
</reference>
<gene>
    <name evidence="3" type="ORF">GXP67_21595</name>
</gene>